<organism evidence="1 2">
    <name type="scientific">Cucurbita argyrosperma subsp. sororia</name>
    <dbReference type="NCBI Taxonomy" id="37648"/>
    <lineage>
        <taxon>Eukaryota</taxon>
        <taxon>Viridiplantae</taxon>
        <taxon>Streptophyta</taxon>
        <taxon>Embryophyta</taxon>
        <taxon>Tracheophyta</taxon>
        <taxon>Spermatophyta</taxon>
        <taxon>Magnoliopsida</taxon>
        <taxon>eudicotyledons</taxon>
        <taxon>Gunneridae</taxon>
        <taxon>Pentapetalae</taxon>
        <taxon>rosids</taxon>
        <taxon>fabids</taxon>
        <taxon>Cucurbitales</taxon>
        <taxon>Cucurbitaceae</taxon>
        <taxon>Cucurbiteae</taxon>
        <taxon>Cucurbita</taxon>
    </lineage>
</organism>
<name>A0AAV6MQT6_9ROSI</name>
<accession>A0AAV6MQT6</accession>
<gene>
    <name evidence="1" type="ORF">SDJN03_20268</name>
</gene>
<reference evidence="1 2" key="1">
    <citation type="journal article" date="2021" name="Hortic Res">
        <title>The domestication of Cucurbita argyrosperma as revealed by the genome of its wild relative.</title>
        <authorList>
            <person name="Barrera-Redondo J."/>
            <person name="Sanchez-de la Vega G."/>
            <person name="Aguirre-Liguori J.A."/>
            <person name="Castellanos-Morales G."/>
            <person name="Gutierrez-Guerrero Y.T."/>
            <person name="Aguirre-Dugua X."/>
            <person name="Aguirre-Planter E."/>
            <person name="Tenaillon M.I."/>
            <person name="Lira-Saade R."/>
            <person name="Eguiarte L.E."/>
        </authorList>
    </citation>
    <scope>NUCLEOTIDE SEQUENCE [LARGE SCALE GENOMIC DNA]</scope>
    <source>
        <strain evidence="1">JBR-2021</strain>
    </source>
</reference>
<proteinExistence type="predicted"/>
<evidence type="ECO:0000313" key="2">
    <source>
        <dbReference type="Proteomes" id="UP000685013"/>
    </source>
</evidence>
<keyword evidence="2" id="KW-1185">Reference proteome</keyword>
<comment type="caution">
    <text evidence="1">The sequence shown here is derived from an EMBL/GenBank/DDBJ whole genome shotgun (WGS) entry which is preliminary data.</text>
</comment>
<dbReference type="Proteomes" id="UP000685013">
    <property type="component" value="Chromosome 13"/>
</dbReference>
<feature type="non-terminal residue" evidence="1">
    <location>
        <position position="1"/>
    </location>
</feature>
<protein>
    <submittedName>
        <fullName evidence="1">Uncharacterized protein</fullName>
    </submittedName>
</protein>
<evidence type="ECO:0000313" key="1">
    <source>
        <dbReference type="EMBL" id="KAG6584336.1"/>
    </source>
</evidence>
<dbReference type="AlphaFoldDB" id="A0AAV6MQT6"/>
<sequence>MIGHKRNKGRGDNMCNQNGEGLRFQRLCEWKSFGDHSQQSSKRSTLGIEKRKVVINGAIREGTRRELWRQRELQRNPEMRMEVGTIRLGSARLWPLPPL</sequence>
<dbReference type="EMBL" id="JAGKQH010000013">
    <property type="protein sequence ID" value="KAG6584336.1"/>
    <property type="molecule type" value="Genomic_DNA"/>
</dbReference>